<dbReference type="Gene3D" id="3.30.70.20">
    <property type="match status" value="1"/>
</dbReference>
<sequence length="77" mass="8709">MIRITQQRAKCIGCNACVEASRQRWRISKKDGKCTLVGSVNKKGFYSVLINDDELEENQMAAQNCPVNIIKIIPLKK</sequence>
<dbReference type="AlphaFoldDB" id="A0A9D7SBI7"/>
<name>A0A9D7SBI7_9BACT</name>
<protein>
    <submittedName>
        <fullName evidence="1">Ferredoxin</fullName>
    </submittedName>
</protein>
<evidence type="ECO:0000313" key="2">
    <source>
        <dbReference type="Proteomes" id="UP000808349"/>
    </source>
</evidence>
<dbReference type="SUPFAM" id="SSF54862">
    <property type="entry name" value="4Fe-4S ferredoxins"/>
    <property type="match status" value="1"/>
</dbReference>
<organism evidence="1 2">
    <name type="scientific">Candidatus Defluviibacterium haderslevense</name>
    <dbReference type="NCBI Taxonomy" id="2981993"/>
    <lineage>
        <taxon>Bacteria</taxon>
        <taxon>Pseudomonadati</taxon>
        <taxon>Bacteroidota</taxon>
        <taxon>Saprospiria</taxon>
        <taxon>Saprospirales</taxon>
        <taxon>Saprospiraceae</taxon>
        <taxon>Candidatus Defluviibacterium</taxon>
    </lineage>
</organism>
<accession>A0A9D7SBI7</accession>
<evidence type="ECO:0000313" key="1">
    <source>
        <dbReference type="EMBL" id="MBK9718386.1"/>
    </source>
</evidence>
<reference evidence="1 2" key="1">
    <citation type="submission" date="2020-10" db="EMBL/GenBank/DDBJ databases">
        <title>Connecting structure to function with the recovery of over 1000 high-quality activated sludge metagenome-assembled genomes encoding full-length rRNA genes using long-read sequencing.</title>
        <authorList>
            <person name="Singleton C.M."/>
            <person name="Petriglieri F."/>
            <person name="Kristensen J.M."/>
            <person name="Kirkegaard R.H."/>
            <person name="Michaelsen T.Y."/>
            <person name="Andersen M.H."/>
            <person name="Karst S.M."/>
            <person name="Dueholm M.S."/>
            <person name="Nielsen P.H."/>
            <person name="Albertsen M."/>
        </authorList>
    </citation>
    <scope>NUCLEOTIDE SEQUENCE [LARGE SCALE GENOMIC DNA]</scope>
    <source>
        <strain evidence="1">Ribe_18-Q3-R11-54_BAT3C.373</strain>
    </source>
</reference>
<dbReference type="Proteomes" id="UP000808349">
    <property type="component" value="Unassembled WGS sequence"/>
</dbReference>
<comment type="caution">
    <text evidence="1">The sequence shown here is derived from an EMBL/GenBank/DDBJ whole genome shotgun (WGS) entry which is preliminary data.</text>
</comment>
<dbReference type="Pfam" id="PF13459">
    <property type="entry name" value="Fer4_15"/>
    <property type="match status" value="1"/>
</dbReference>
<proteinExistence type="predicted"/>
<gene>
    <name evidence="1" type="ORF">IPO85_12930</name>
</gene>
<dbReference type="EMBL" id="JADKFW010000010">
    <property type="protein sequence ID" value="MBK9718386.1"/>
    <property type="molecule type" value="Genomic_DNA"/>
</dbReference>